<evidence type="ECO:0000313" key="10">
    <source>
        <dbReference type="Proteomes" id="UP000094527"/>
    </source>
</evidence>
<evidence type="ECO:0000256" key="5">
    <source>
        <dbReference type="ARBA" id="ARBA00023049"/>
    </source>
</evidence>
<dbReference type="PRINTS" id="PR00480">
    <property type="entry name" value="ASTACIN"/>
</dbReference>
<evidence type="ECO:0000313" key="9">
    <source>
        <dbReference type="EMBL" id="ODM96988.1"/>
    </source>
</evidence>
<organism evidence="9 10">
    <name type="scientific">Orchesella cincta</name>
    <name type="common">Springtail</name>
    <name type="synonym">Podura cincta</name>
    <dbReference type="NCBI Taxonomy" id="48709"/>
    <lineage>
        <taxon>Eukaryota</taxon>
        <taxon>Metazoa</taxon>
        <taxon>Ecdysozoa</taxon>
        <taxon>Arthropoda</taxon>
        <taxon>Hexapoda</taxon>
        <taxon>Collembola</taxon>
        <taxon>Entomobryomorpha</taxon>
        <taxon>Entomobryoidea</taxon>
        <taxon>Orchesellidae</taxon>
        <taxon>Orchesellinae</taxon>
        <taxon>Orchesella</taxon>
    </lineage>
</organism>
<dbReference type="OrthoDB" id="7544260at2759"/>
<feature type="binding site" evidence="6">
    <location>
        <position position="159"/>
    </location>
    <ligand>
        <name>Zn(2+)</name>
        <dbReference type="ChEBI" id="CHEBI:29105"/>
        <note>catalytic</note>
    </ligand>
</feature>
<evidence type="ECO:0000256" key="3">
    <source>
        <dbReference type="ARBA" id="ARBA00022801"/>
    </source>
</evidence>
<protein>
    <recommendedName>
        <fullName evidence="7">Metalloendopeptidase</fullName>
        <ecNumber evidence="7">3.4.24.-</ecNumber>
    </recommendedName>
</protein>
<keyword evidence="1 7" id="KW-0645">Protease</keyword>
<evidence type="ECO:0000256" key="2">
    <source>
        <dbReference type="ARBA" id="ARBA00022723"/>
    </source>
</evidence>
<comment type="cofactor">
    <cofactor evidence="6 7">
        <name>Zn(2+)</name>
        <dbReference type="ChEBI" id="CHEBI:29105"/>
    </cofactor>
    <text evidence="6 7">Binds 1 zinc ion per subunit.</text>
</comment>
<evidence type="ECO:0000256" key="1">
    <source>
        <dbReference type="ARBA" id="ARBA00022670"/>
    </source>
</evidence>
<dbReference type="SUPFAM" id="SSF55486">
    <property type="entry name" value="Metalloproteases ('zincins'), catalytic domain"/>
    <property type="match status" value="1"/>
</dbReference>
<dbReference type="SMART" id="SM00235">
    <property type="entry name" value="ZnMc"/>
    <property type="match status" value="1"/>
</dbReference>
<dbReference type="InterPro" id="IPR024079">
    <property type="entry name" value="MetalloPept_cat_dom_sf"/>
</dbReference>
<dbReference type="Pfam" id="PF01400">
    <property type="entry name" value="Astacin"/>
    <property type="match status" value="1"/>
</dbReference>
<keyword evidence="2 6" id="KW-0479">Metal-binding</keyword>
<feature type="domain" description="Peptidase M12A" evidence="8">
    <location>
        <begin position="53"/>
        <end position="248"/>
    </location>
</feature>
<dbReference type="GO" id="GO:0008270">
    <property type="term" value="F:zinc ion binding"/>
    <property type="evidence" value="ECO:0007669"/>
    <property type="project" value="UniProtKB-UniRule"/>
</dbReference>
<keyword evidence="4 6" id="KW-0862">Zinc</keyword>
<evidence type="ECO:0000256" key="6">
    <source>
        <dbReference type="PROSITE-ProRule" id="PRU01211"/>
    </source>
</evidence>
<dbReference type="EMBL" id="LJIJ01000480">
    <property type="protein sequence ID" value="ODM96988.1"/>
    <property type="molecule type" value="Genomic_DNA"/>
</dbReference>
<dbReference type="InterPro" id="IPR001506">
    <property type="entry name" value="Peptidase_M12A"/>
</dbReference>
<dbReference type="EC" id="3.4.24.-" evidence="7"/>
<gene>
    <name evidence="9" type="ORF">Ocin01_09692</name>
</gene>
<dbReference type="PANTHER" id="PTHR10127:SF780">
    <property type="entry name" value="METALLOENDOPEPTIDASE"/>
    <property type="match status" value="1"/>
</dbReference>
<dbReference type="STRING" id="48709.A0A1D2MVQ0"/>
<dbReference type="GO" id="GO:0004222">
    <property type="term" value="F:metalloendopeptidase activity"/>
    <property type="evidence" value="ECO:0007669"/>
    <property type="project" value="UniProtKB-UniRule"/>
</dbReference>
<accession>A0A1D2MVQ0</accession>
<feature type="binding site" evidence="6">
    <location>
        <position position="153"/>
    </location>
    <ligand>
        <name>Zn(2+)</name>
        <dbReference type="ChEBI" id="CHEBI:29105"/>
        <note>catalytic</note>
    </ligand>
</feature>
<dbReference type="PANTHER" id="PTHR10127">
    <property type="entry name" value="DISCOIDIN, CUB, EGF, LAMININ , AND ZINC METALLOPROTEASE DOMAIN CONTAINING"/>
    <property type="match status" value="1"/>
</dbReference>
<dbReference type="PROSITE" id="PS51864">
    <property type="entry name" value="ASTACIN"/>
    <property type="match status" value="1"/>
</dbReference>
<keyword evidence="7" id="KW-0732">Signal</keyword>
<reference evidence="9 10" key="1">
    <citation type="journal article" date="2016" name="Genome Biol. Evol.">
        <title>Gene Family Evolution Reflects Adaptation to Soil Environmental Stressors in the Genome of the Collembolan Orchesella cincta.</title>
        <authorList>
            <person name="Faddeeva-Vakhrusheva A."/>
            <person name="Derks M.F."/>
            <person name="Anvar S.Y."/>
            <person name="Agamennone V."/>
            <person name="Suring W."/>
            <person name="Smit S."/>
            <person name="van Straalen N.M."/>
            <person name="Roelofs D."/>
        </authorList>
    </citation>
    <scope>NUCLEOTIDE SEQUENCE [LARGE SCALE GENOMIC DNA]</scope>
    <source>
        <tissue evidence="9">Mixed pool</tissue>
    </source>
</reference>
<dbReference type="Gene3D" id="3.40.390.10">
    <property type="entry name" value="Collagenase (Catalytic Domain)"/>
    <property type="match status" value="1"/>
</dbReference>
<proteinExistence type="predicted"/>
<feature type="chain" id="PRO_5008811350" description="Metalloendopeptidase" evidence="7">
    <location>
        <begin position="35"/>
        <end position="386"/>
    </location>
</feature>
<evidence type="ECO:0000256" key="7">
    <source>
        <dbReference type="RuleBase" id="RU361183"/>
    </source>
</evidence>
<name>A0A1D2MVQ0_ORCCI</name>
<evidence type="ECO:0000256" key="4">
    <source>
        <dbReference type="ARBA" id="ARBA00022833"/>
    </source>
</evidence>
<sequence>MAHSARKMLRKPTKSAWLLAIFVQIVTFFQLGACYTCETPDDWLSGNIGIQLAARGQLEVFHQTWPNGVVRYKLHSSLTLDDTSEVLKAFDEFHKKTCIQFKPWQERDTDFVSIEVDDNVCGFANVCKIGGWQVAKFGKDCRNMKTMVHQLAHTLCLGHEHQRLDRDQFLNYSSCSSNPRKVESLKRPTSLYNYASQMHSKCGSCDRGMPNEGKIHSSSTKNVICGPDASPGLSVLDVDNINYLYNCQGCQRHRWVPAMSLSQEDFSKMPTFGYETRNKKPIFACRAQHQAEIVSGMYDHARQSCNISYYDKPYEIQGPVEVLTIPGGVVGDDCCVYKLVNKKNVLEQENFLIYVGNIISQQFWNWTSHVAYAHGGGLKSSRKGLA</sequence>
<evidence type="ECO:0000259" key="8">
    <source>
        <dbReference type="PROSITE" id="PS51864"/>
    </source>
</evidence>
<dbReference type="AlphaFoldDB" id="A0A1D2MVQ0"/>
<feature type="signal peptide" evidence="7">
    <location>
        <begin position="1"/>
        <end position="34"/>
    </location>
</feature>
<keyword evidence="10" id="KW-1185">Reference proteome</keyword>
<comment type="caution">
    <text evidence="9">The sequence shown here is derived from an EMBL/GenBank/DDBJ whole genome shotgun (WGS) entry which is preliminary data.</text>
</comment>
<comment type="caution">
    <text evidence="6">Lacks conserved residue(s) required for the propagation of feature annotation.</text>
</comment>
<dbReference type="GO" id="GO:0006508">
    <property type="term" value="P:proteolysis"/>
    <property type="evidence" value="ECO:0007669"/>
    <property type="project" value="UniProtKB-KW"/>
</dbReference>
<keyword evidence="5 7" id="KW-0482">Metalloprotease</keyword>
<dbReference type="Proteomes" id="UP000094527">
    <property type="component" value="Unassembled WGS sequence"/>
</dbReference>
<keyword evidence="3 7" id="KW-0378">Hydrolase</keyword>
<feature type="binding site" evidence="6">
    <location>
        <position position="149"/>
    </location>
    <ligand>
        <name>Zn(2+)</name>
        <dbReference type="ChEBI" id="CHEBI:29105"/>
        <note>catalytic</note>
    </ligand>
</feature>
<dbReference type="InterPro" id="IPR006026">
    <property type="entry name" value="Peptidase_Metallo"/>
</dbReference>